<dbReference type="WBParaSite" id="L893_g3353.t1">
    <property type="protein sequence ID" value="L893_g3353.t1"/>
    <property type="gene ID" value="L893_g3353"/>
</dbReference>
<feature type="chain" id="PRO_5009314382" evidence="6">
    <location>
        <begin position="17"/>
        <end position="136"/>
    </location>
</feature>
<evidence type="ECO:0000313" key="7">
    <source>
        <dbReference type="Proteomes" id="UP000095287"/>
    </source>
</evidence>
<evidence type="ECO:0000256" key="6">
    <source>
        <dbReference type="SAM" id="SignalP"/>
    </source>
</evidence>
<reference evidence="8" key="1">
    <citation type="submission" date="2016-11" db="UniProtKB">
        <authorList>
            <consortium name="WormBaseParasite"/>
        </authorList>
    </citation>
    <scope>IDENTIFICATION</scope>
</reference>
<dbReference type="GO" id="GO:0005576">
    <property type="term" value="C:extracellular region"/>
    <property type="evidence" value="ECO:0007669"/>
    <property type="project" value="UniProtKB-SubCell"/>
</dbReference>
<feature type="compositionally biased region" description="Polar residues" evidence="5">
    <location>
        <begin position="57"/>
        <end position="74"/>
    </location>
</feature>
<evidence type="ECO:0000313" key="8">
    <source>
        <dbReference type="WBParaSite" id="L893_g3353.t1"/>
    </source>
</evidence>
<comment type="subcellular location">
    <subcellularLocation>
        <location evidence="1">Secreted</location>
    </subcellularLocation>
</comment>
<dbReference type="InterPro" id="IPR038479">
    <property type="entry name" value="Transthyretin-like_sf"/>
</dbReference>
<dbReference type="Gene3D" id="2.60.40.3330">
    <property type="match status" value="1"/>
</dbReference>
<keyword evidence="4 6" id="KW-0732">Signal</keyword>
<comment type="similarity">
    <text evidence="2">Belongs to the nematode transthyretin-like family.</text>
</comment>
<dbReference type="PANTHER" id="PTHR21700">
    <property type="entry name" value="TRANSTHYRETIN-LIKE FAMILY PROTEIN-RELATED"/>
    <property type="match status" value="1"/>
</dbReference>
<keyword evidence="3" id="KW-0964">Secreted</keyword>
<dbReference type="PANTHER" id="PTHR21700:SF126">
    <property type="entry name" value="TRANSTHYRETIN-LIKE FAMILY PROTEIN"/>
    <property type="match status" value="1"/>
</dbReference>
<dbReference type="GO" id="GO:0009986">
    <property type="term" value="C:cell surface"/>
    <property type="evidence" value="ECO:0007669"/>
    <property type="project" value="InterPro"/>
</dbReference>
<evidence type="ECO:0000256" key="1">
    <source>
        <dbReference type="ARBA" id="ARBA00004613"/>
    </source>
</evidence>
<evidence type="ECO:0000256" key="5">
    <source>
        <dbReference type="SAM" id="MobiDB-lite"/>
    </source>
</evidence>
<dbReference type="AlphaFoldDB" id="A0A1I8A7R5"/>
<name>A0A1I8A7R5_9BILA</name>
<evidence type="ECO:0000256" key="2">
    <source>
        <dbReference type="ARBA" id="ARBA00010112"/>
    </source>
</evidence>
<protein>
    <submittedName>
        <fullName evidence="8">Transthyretin-like family protein</fullName>
    </submittedName>
</protein>
<sequence>MRPLVLFLTLIVTVCAFRKQTVGIKGKLLCGDSPLVGAEVKLWDEDTGPDPDDLLDSGTSGADGSFQLSGSETETTNIDPKFKVYHNCNNKWPCKRKVTFTIPDKYINGGSQVGKWFEIGTLNMETIFEKEDRKCF</sequence>
<proteinExistence type="inferred from homology"/>
<dbReference type="Pfam" id="PF01060">
    <property type="entry name" value="TTR-52"/>
    <property type="match status" value="1"/>
</dbReference>
<dbReference type="InterPro" id="IPR001534">
    <property type="entry name" value="Transthyretin-like"/>
</dbReference>
<feature type="region of interest" description="Disordered" evidence="5">
    <location>
        <begin position="44"/>
        <end position="74"/>
    </location>
</feature>
<feature type="signal peptide" evidence="6">
    <location>
        <begin position="1"/>
        <end position="16"/>
    </location>
</feature>
<accession>A0A1I8A7R5</accession>
<dbReference type="Proteomes" id="UP000095287">
    <property type="component" value="Unplaced"/>
</dbReference>
<keyword evidence="7" id="KW-1185">Reference proteome</keyword>
<feature type="compositionally biased region" description="Acidic residues" evidence="5">
    <location>
        <begin position="45"/>
        <end position="55"/>
    </location>
</feature>
<organism evidence="7 8">
    <name type="scientific">Steinernema glaseri</name>
    <dbReference type="NCBI Taxonomy" id="37863"/>
    <lineage>
        <taxon>Eukaryota</taxon>
        <taxon>Metazoa</taxon>
        <taxon>Ecdysozoa</taxon>
        <taxon>Nematoda</taxon>
        <taxon>Chromadorea</taxon>
        <taxon>Rhabditida</taxon>
        <taxon>Tylenchina</taxon>
        <taxon>Panagrolaimomorpha</taxon>
        <taxon>Strongyloidoidea</taxon>
        <taxon>Steinernematidae</taxon>
        <taxon>Steinernema</taxon>
    </lineage>
</organism>
<evidence type="ECO:0000256" key="3">
    <source>
        <dbReference type="ARBA" id="ARBA00022525"/>
    </source>
</evidence>
<evidence type="ECO:0000256" key="4">
    <source>
        <dbReference type="ARBA" id="ARBA00022729"/>
    </source>
</evidence>